<dbReference type="Proteomes" id="UP000736787">
    <property type="component" value="Unassembled WGS sequence"/>
</dbReference>
<accession>A0A8T1B1Z5</accession>
<sequence length="137" mass="15277">MSSPQSQRQLCERFLKVVHWQSLARQAGCRASDAWWRRRADVMQGNALAGRTTPLLTRTARTPSAARPPPTGGTCTFGREGHQHQTLCARKAEHPRHRDAHPVATQQRRHGRYSAQSELTRSNGTAMQHLCGNVDGC</sequence>
<protein>
    <submittedName>
        <fullName evidence="2">Uncharacterized protein</fullName>
    </submittedName>
</protein>
<organism evidence="2 3">
    <name type="scientific">Phytophthora cactorum</name>
    <dbReference type="NCBI Taxonomy" id="29920"/>
    <lineage>
        <taxon>Eukaryota</taxon>
        <taxon>Sar</taxon>
        <taxon>Stramenopiles</taxon>
        <taxon>Oomycota</taxon>
        <taxon>Peronosporomycetes</taxon>
        <taxon>Peronosporales</taxon>
        <taxon>Peronosporaceae</taxon>
        <taxon>Phytophthora</taxon>
    </lineage>
</organism>
<dbReference type="AlphaFoldDB" id="A0A8T1B1Z5"/>
<dbReference type="EMBL" id="RCMK01001415">
    <property type="protein sequence ID" value="KAG2894762.1"/>
    <property type="molecule type" value="Genomic_DNA"/>
</dbReference>
<evidence type="ECO:0000313" key="2">
    <source>
        <dbReference type="EMBL" id="KAG2894762.1"/>
    </source>
</evidence>
<proteinExistence type="predicted"/>
<comment type="caution">
    <text evidence="2">The sequence shown here is derived from an EMBL/GenBank/DDBJ whole genome shotgun (WGS) entry which is preliminary data.</text>
</comment>
<reference evidence="2" key="1">
    <citation type="submission" date="2018-10" db="EMBL/GenBank/DDBJ databases">
        <title>Effector identification in a new, highly contiguous assembly of the strawberry crown rot pathogen Phytophthora cactorum.</title>
        <authorList>
            <person name="Armitage A.D."/>
            <person name="Nellist C.F."/>
            <person name="Bates H."/>
            <person name="Vickerstaff R.J."/>
            <person name="Harrison R.J."/>
        </authorList>
    </citation>
    <scope>NUCLEOTIDE SEQUENCE</scope>
    <source>
        <strain evidence="2">4040</strain>
    </source>
</reference>
<name>A0A8T1B1Z5_9STRA</name>
<evidence type="ECO:0000256" key="1">
    <source>
        <dbReference type="SAM" id="MobiDB-lite"/>
    </source>
</evidence>
<feature type="region of interest" description="Disordered" evidence="1">
    <location>
        <begin position="57"/>
        <end position="121"/>
    </location>
</feature>
<evidence type="ECO:0000313" key="3">
    <source>
        <dbReference type="Proteomes" id="UP000736787"/>
    </source>
</evidence>
<gene>
    <name evidence="2" type="ORF">PC117_g23405</name>
</gene>